<reference evidence="1" key="1">
    <citation type="submission" date="2020-09" db="EMBL/GenBank/DDBJ databases">
        <title>New species isolated from human feces.</title>
        <authorList>
            <person name="Kitahara M."/>
            <person name="Shigeno Y."/>
            <person name="Shime M."/>
            <person name="Matsumoto Y."/>
            <person name="Nakamura S."/>
            <person name="Motooka D."/>
            <person name="Fukuoka S."/>
            <person name="Nishikawa H."/>
            <person name="Benno Y."/>
        </authorList>
    </citation>
    <scope>NUCLEOTIDE SEQUENCE</scope>
    <source>
        <strain evidence="1">MM35</strain>
    </source>
</reference>
<dbReference type="KEGG" id="vfa:MM35RIKEN_11140"/>
<evidence type="ECO:0000313" key="1">
    <source>
        <dbReference type="EMBL" id="BCK78922.1"/>
    </source>
</evidence>
<keyword evidence="2" id="KW-1185">Reference proteome</keyword>
<dbReference type="AlphaFoldDB" id="A0A810PXX5"/>
<dbReference type="EMBL" id="AP023415">
    <property type="protein sequence ID" value="BCK78922.1"/>
    <property type="molecule type" value="Genomic_DNA"/>
</dbReference>
<organism evidence="1 2">
    <name type="scientific">Vescimonas fastidiosa</name>
    <dbReference type="NCBI Taxonomy" id="2714353"/>
    <lineage>
        <taxon>Bacteria</taxon>
        <taxon>Bacillati</taxon>
        <taxon>Bacillota</taxon>
        <taxon>Clostridia</taxon>
        <taxon>Eubacteriales</taxon>
        <taxon>Oscillospiraceae</taxon>
        <taxon>Vescimonas</taxon>
    </lineage>
</organism>
<evidence type="ECO:0000313" key="2">
    <source>
        <dbReference type="Proteomes" id="UP000681343"/>
    </source>
</evidence>
<sequence length="466" mass="55162">MMETFRFQFNTEYARSLRDAVNDRRKQSIDNMHAEKQIKGSYCAWDRTCAAMDRLEDTLDYLNDVELGKDKKSRSAFDFYDFINNAYIVIDCIKTIGRIFRVDNRLIEEIENSTSIFKNELGDKSTDQKYFEYVRSLCSVHPLCTNRQKEFLNSSQFHCCPFVSWQGPTTLYNNKKADLMAFIYPSDPHEKIIQLGLYVSQFEQYLAKWIDFIPKIIEAKNTYTDREYERLRGEKVKSLAELDNNIVQWLKYLKDEYSKRFDSGSDCLFDEYIRFFTIELSDSRNNIALKKYQNAIIYALGFLRNELQNMSYDGYENNGIEHPEAWLETTLFDSIGYISPNDGIFTKYAYNLQKVYYLEPNENYSEYDKIYARGLLEEPSKLINQYVYFTNTEPDVERMILVQLALYLDSLTRKSFLNKNIPNTLTYRMKLLTDEQYAALFAEEKRTESSEYTEKDLLKLLEKYGG</sequence>
<accession>A0A810PXX5</accession>
<protein>
    <submittedName>
        <fullName evidence="1">Uncharacterized protein</fullName>
    </submittedName>
</protein>
<name>A0A810PXX5_9FIRM</name>
<dbReference type="Proteomes" id="UP000681343">
    <property type="component" value="Chromosome"/>
</dbReference>
<dbReference type="RefSeq" id="WP_212819997.1">
    <property type="nucleotide sequence ID" value="NZ_AP023415.1"/>
</dbReference>
<gene>
    <name evidence="1" type="ORF">MM35RIKEN_11140</name>
</gene>
<proteinExistence type="predicted"/>